<feature type="transmembrane region" description="Helical" evidence="1">
    <location>
        <begin position="68"/>
        <end position="87"/>
    </location>
</feature>
<gene>
    <name evidence="3" type="ORF">CEPIT_LOCUS24015</name>
    <name evidence="2" type="ORF">CEPIT_LOCUS6087</name>
</gene>
<organism evidence="2 4">
    <name type="scientific">Cuscuta epithymum</name>
    <dbReference type="NCBI Taxonomy" id="186058"/>
    <lineage>
        <taxon>Eukaryota</taxon>
        <taxon>Viridiplantae</taxon>
        <taxon>Streptophyta</taxon>
        <taxon>Embryophyta</taxon>
        <taxon>Tracheophyta</taxon>
        <taxon>Spermatophyta</taxon>
        <taxon>Magnoliopsida</taxon>
        <taxon>eudicotyledons</taxon>
        <taxon>Gunneridae</taxon>
        <taxon>Pentapetalae</taxon>
        <taxon>asterids</taxon>
        <taxon>lamiids</taxon>
        <taxon>Solanales</taxon>
        <taxon>Convolvulaceae</taxon>
        <taxon>Cuscuteae</taxon>
        <taxon>Cuscuta</taxon>
        <taxon>Cuscuta subgen. Cuscuta</taxon>
    </lineage>
</organism>
<keyword evidence="1" id="KW-1133">Transmembrane helix</keyword>
<dbReference type="AlphaFoldDB" id="A0AAV0CK24"/>
<dbReference type="EMBL" id="CAMAPF010000921">
    <property type="protein sequence ID" value="CAH9121839.1"/>
    <property type="molecule type" value="Genomic_DNA"/>
</dbReference>
<name>A0AAV0CK24_9ASTE</name>
<dbReference type="Proteomes" id="UP001152523">
    <property type="component" value="Unassembled WGS sequence"/>
</dbReference>
<keyword evidence="1" id="KW-0812">Transmembrane</keyword>
<feature type="transmembrane region" description="Helical" evidence="1">
    <location>
        <begin position="41"/>
        <end position="62"/>
    </location>
</feature>
<evidence type="ECO:0000256" key="1">
    <source>
        <dbReference type="SAM" id="Phobius"/>
    </source>
</evidence>
<evidence type="ECO:0000313" key="3">
    <source>
        <dbReference type="EMBL" id="CAH9121839.1"/>
    </source>
</evidence>
<keyword evidence="4" id="KW-1185">Reference proteome</keyword>
<sequence length="118" mass="13345">MQERDGSFLKGQLPPHLQMISLFSQQPFHLLSRKERNSNNLTPVLTAGWLSFLCWPIISSTFQYKGSAIGNGSIIAAMVAWTLYCLLETDLSLYKRVTSTKQAHKNLHLDLYLSFVNG</sequence>
<protein>
    <submittedName>
        <fullName evidence="2">Uncharacterized protein</fullName>
    </submittedName>
</protein>
<comment type="caution">
    <text evidence="2">The sequence shown here is derived from an EMBL/GenBank/DDBJ whole genome shotgun (WGS) entry which is preliminary data.</text>
</comment>
<accession>A0AAV0CK24</accession>
<keyword evidence="1" id="KW-0472">Membrane</keyword>
<proteinExistence type="predicted"/>
<evidence type="ECO:0000313" key="4">
    <source>
        <dbReference type="Proteomes" id="UP001152523"/>
    </source>
</evidence>
<evidence type="ECO:0000313" key="2">
    <source>
        <dbReference type="EMBL" id="CAH9077192.1"/>
    </source>
</evidence>
<dbReference type="EMBL" id="CAMAPF010000031">
    <property type="protein sequence ID" value="CAH9077192.1"/>
    <property type="molecule type" value="Genomic_DNA"/>
</dbReference>
<reference evidence="2" key="1">
    <citation type="submission" date="2022-07" db="EMBL/GenBank/DDBJ databases">
        <authorList>
            <person name="Macas J."/>
            <person name="Novak P."/>
            <person name="Neumann P."/>
        </authorList>
    </citation>
    <scope>NUCLEOTIDE SEQUENCE</scope>
</reference>